<dbReference type="Proteomes" id="UP000823388">
    <property type="component" value="Chromosome 8N"/>
</dbReference>
<keyword evidence="7 8" id="KW-0539">Nucleus</keyword>
<dbReference type="AlphaFoldDB" id="A0A8T0NZX0"/>
<dbReference type="PROSITE" id="PS50884">
    <property type="entry name" value="ZF_DOF_2"/>
    <property type="match status" value="1"/>
</dbReference>
<feature type="compositionally biased region" description="Low complexity" evidence="10">
    <location>
        <begin position="129"/>
        <end position="142"/>
    </location>
</feature>
<comment type="caution">
    <text evidence="12">The sequence shown here is derived from an EMBL/GenBank/DDBJ whole genome shotgun (WGS) entry which is preliminary data.</text>
</comment>
<dbReference type="Pfam" id="PF02701">
    <property type="entry name" value="Zn_ribbon_Dof"/>
    <property type="match status" value="1"/>
</dbReference>
<evidence type="ECO:0000256" key="6">
    <source>
        <dbReference type="ARBA" id="ARBA00023163"/>
    </source>
</evidence>
<evidence type="ECO:0000313" key="13">
    <source>
        <dbReference type="Proteomes" id="UP000823388"/>
    </source>
</evidence>
<organism evidence="12 13">
    <name type="scientific">Panicum virgatum</name>
    <name type="common">Blackwell switchgrass</name>
    <dbReference type="NCBI Taxonomy" id="38727"/>
    <lineage>
        <taxon>Eukaryota</taxon>
        <taxon>Viridiplantae</taxon>
        <taxon>Streptophyta</taxon>
        <taxon>Embryophyta</taxon>
        <taxon>Tracheophyta</taxon>
        <taxon>Spermatophyta</taxon>
        <taxon>Magnoliopsida</taxon>
        <taxon>Liliopsida</taxon>
        <taxon>Poales</taxon>
        <taxon>Poaceae</taxon>
        <taxon>PACMAD clade</taxon>
        <taxon>Panicoideae</taxon>
        <taxon>Panicodae</taxon>
        <taxon>Paniceae</taxon>
        <taxon>Panicinae</taxon>
        <taxon>Panicum</taxon>
        <taxon>Panicum sect. Hiantes</taxon>
    </lineage>
</organism>
<feature type="region of interest" description="Disordered" evidence="10">
    <location>
        <begin position="275"/>
        <end position="316"/>
    </location>
</feature>
<sequence length="334" mass="35250">MDMISNTTSNATAPSADLQNKQEAAMVASPAREEAAAARNVKAKQARQQQASGGECKPRPQHEQALHCPRCDSTNTKFCYYNNYSTTQPRYFCKACRRYWTQGGTLRNVPVGGGCRKNKHNRAGGSGGSSSSAPSASSSSSSDSKKVNLKQQLMTMMPTAAAVTVDFPNVLPTFMSTSGGGFELPSCDHQLPFAPLSLSPNPAMMSSFLDILRVGFLDGSSNNNYGTGSNMNNGMVLPFLPPSPFGAMQHGHGMMGDQQLVGALQGVEEVKPMATEHGNINSDGGLFGGGSTSGGAAQQEQQIASGDGGNRSNNNNRAAEYYWQGDLANNSSLN</sequence>
<feature type="region of interest" description="Disordered" evidence="10">
    <location>
        <begin position="1"/>
        <end position="62"/>
    </location>
</feature>
<dbReference type="PROSITE" id="PS01361">
    <property type="entry name" value="ZF_DOF_1"/>
    <property type="match status" value="1"/>
</dbReference>
<dbReference type="GO" id="GO:0003700">
    <property type="term" value="F:DNA-binding transcription factor activity"/>
    <property type="evidence" value="ECO:0007669"/>
    <property type="project" value="UniProtKB-UniRule"/>
</dbReference>
<evidence type="ECO:0000256" key="8">
    <source>
        <dbReference type="PROSITE-ProRule" id="PRU00071"/>
    </source>
</evidence>
<evidence type="ECO:0000256" key="9">
    <source>
        <dbReference type="RuleBase" id="RU369094"/>
    </source>
</evidence>
<dbReference type="EMBL" id="CM029052">
    <property type="protein sequence ID" value="KAG2555481.1"/>
    <property type="molecule type" value="Genomic_DNA"/>
</dbReference>
<proteinExistence type="predicted"/>
<feature type="compositionally biased region" description="Polar residues" evidence="10">
    <location>
        <begin position="1"/>
        <end position="22"/>
    </location>
</feature>
<keyword evidence="1 9" id="KW-0479">Metal-binding</keyword>
<keyword evidence="13" id="KW-1185">Reference proteome</keyword>
<name>A0A8T0NZX0_PANVG</name>
<dbReference type="GO" id="GO:0008270">
    <property type="term" value="F:zinc ion binding"/>
    <property type="evidence" value="ECO:0007669"/>
    <property type="project" value="UniProtKB-KW"/>
</dbReference>
<gene>
    <name evidence="12" type="ORF">PVAP13_8NG007300</name>
</gene>
<evidence type="ECO:0000256" key="10">
    <source>
        <dbReference type="SAM" id="MobiDB-lite"/>
    </source>
</evidence>
<reference evidence="12" key="1">
    <citation type="submission" date="2020-05" db="EMBL/GenBank/DDBJ databases">
        <title>WGS assembly of Panicum virgatum.</title>
        <authorList>
            <person name="Lovell J.T."/>
            <person name="Jenkins J."/>
            <person name="Shu S."/>
            <person name="Juenger T.E."/>
            <person name="Schmutz J."/>
        </authorList>
    </citation>
    <scope>NUCLEOTIDE SEQUENCE</scope>
    <source>
        <strain evidence="12">AP13</strain>
    </source>
</reference>
<evidence type="ECO:0000256" key="5">
    <source>
        <dbReference type="ARBA" id="ARBA00023125"/>
    </source>
</evidence>
<dbReference type="PANTHER" id="PTHR31992:SF316">
    <property type="entry name" value="DOF ZINC FINGER PROTEIN DOF1.2"/>
    <property type="match status" value="1"/>
</dbReference>
<keyword evidence="3 9" id="KW-0862">Zinc</keyword>
<keyword evidence="5 8" id="KW-0238">DNA-binding</keyword>
<evidence type="ECO:0000313" key="12">
    <source>
        <dbReference type="EMBL" id="KAG2555481.1"/>
    </source>
</evidence>
<feature type="domain" description="Dof-type" evidence="11">
    <location>
        <begin position="66"/>
        <end position="120"/>
    </location>
</feature>
<keyword evidence="6 9" id="KW-0804">Transcription</keyword>
<feature type="region of interest" description="Disordered" evidence="10">
    <location>
        <begin position="110"/>
        <end position="147"/>
    </location>
</feature>
<dbReference type="InterPro" id="IPR045174">
    <property type="entry name" value="Dof"/>
</dbReference>
<keyword evidence="2 8" id="KW-0863">Zinc-finger</keyword>
<comment type="function">
    <text evidence="9">Transcription factor that binds specifically to a 5'-AA[AG]G-3' consensus core sequence.</text>
</comment>
<accession>A0A8T0NZX0</accession>
<dbReference type="GO" id="GO:0003677">
    <property type="term" value="F:DNA binding"/>
    <property type="evidence" value="ECO:0007669"/>
    <property type="project" value="UniProtKB-UniRule"/>
</dbReference>
<dbReference type="GO" id="GO:0005634">
    <property type="term" value="C:nucleus"/>
    <property type="evidence" value="ECO:0007669"/>
    <property type="project" value="UniProtKB-SubCell"/>
</dbReference>
<evidence type="ECO:0000256" key="2">
    <source>
        <dbReference type="ARBA" id="ARBA00022771"/>
    </source>
</evidence>
<dbReference type="PANTHER" id="PTHR31992">
    <property type="entry name" value="DOF ZINC FINGER PROTEIN DOF1.4-RELATED"/>
    <property type="match status" value="1"/>
</dbReference>
<keyword evidence="4 9" id="KW-0805">Transcription regulation</keyword>
<evidence type="ECO:0000259" key="11">
    <source>
        <dbReference type="PROSITE" id="PS50884"/>
    </source>
</evidence>
<evidence type="ECO:0000256" key="3">
    <source>
        <dbReference type="ARBA" id="ARBA00022833"/>
    </source>
</evidence>
<protein>
    <recommendedName>
        <fullName evidence="9">Dof zinc finger protein</fullName>
    </recommendedName>
</protein>
<comment type="subcellular location">
    <subcellularLocation>
        <location evidence="8 9">Nucleus</location>
    </subcellularLocation>
</comment>
<evidence type="ECO:0000256" key="7">
    <source>
        <dbReference type="ARBA" id="ARBA00023242"/>
    </source>
</evidence>
<evidence type="ECO:0000256" key="1">
    <source>
        <dbReference type="ARBA" id="ARBA00022723"/>
    </source>
</evidence>
<dbReference type="InterPro" id="IPR003851">
    <property type="entry name" value="Znf_Dof"/>
</dbReference>
<evidence type="ECO:0000256" key="4">
    <source>
        <dbReference type="ARBA" id="ARBA00023015"/>
    </source>
</evidence>